<organism evidence="2 3">
    <name type="scientific">Frankia casuarinae (strain DSM 45818 / CECT 9043 / HFP020203 / CcI3)</name>
    <dbReference type="NCBI Taxonomy" id="106370"/>
    <lineage>
        <taxon>Bacteria</taxon>
        <taxon>Bacillati</taxon>
        <taxon>Actinomycetota</taxon>
        <taxon>Actinomycetes</taxon>
        <taxon>Frankiales</taxon>
        <taxon>Frankiaceae</taxon>
        <taxon>Frankia</taxon>
    </lineage>
</organism>
<dbReference type="KEGG" id="fra:Francci3_2740"/>
<keyword evidence="3" id="KW-1185">Reference proteome</keyword>
<evidence type="ECO:0000256" key="1">
    <source>
        <dbReference type="SAM" id="MobiDB-lite"/>
    </source>
</evidence>
<accession>Q2J9E2</accession>
<gene>
    <name evidence="2" type="ordered locus">Francci3_2740</name>
</gene>
<dbReference type="AlphaFoldDB" id="Q2J9E2"/>
<dbReference type="EMBL" id="CP000249">
    <property type="protein sequence ID" value="ABD12100.1"/>
    <property type="molecule type" value="Genomic_DNA"/>
</dbReference>
<feature type="compositionally biased region" description="Polar residues" evidence="1">
    <location>
        <begin position="342"/>
        <end position="353"/>
    </location>
</feature>
<reference evidence="2 3" key="1">
    <citation type="journal article" date="2007" name="Genome Res.">
        <title>Genome characteristics of facultatively symbiotic Frankia sp. strains reflect host range and host plant biogeography.</title>
        <authorList>
            <person name="Normand P."/>
            <person name="Lapierre P."/>
            <person name="Tisa L.S."/>
            <person name="Gogarten J.P."/>
            <person name="Alloisio N."/>
            <person name="Bagnarol E."/>
            <person name="Bassi C.A."/>
            <person name="Berry A.M."/>
            <person name="Bickhart D.M."/>
            <person name="Choisne N."/>
            <person name="Couloux A."/>
            <person name="Cournoyer B."/>
            <person name="Cruveiller S."/>
            <person name="Daubin V."/>
            <person name="Demange N."/>
            <person name="Francino M.P."/>
            <person name="Goltsman E."/>
            <person name="Huang Y."/>
            <person name="Kopp O.R."/>
            <person name="Labarre L."/>
            <person name="Lapidus A."/>
            <person name="Lavire C."/>
            <person name="Marechal J."/>
            <person name="Martinez M."/>
            <person name="Mastronunzio J.E."/>
            <person name="Mullin B.C."/>
            <person name="Niemann J."/>
            <person name="Pujic P."/>
            <person name="Rawnsley T."/>
            <person name="Rouy Z."/>
            <person name="Schenowitz C."/>
            <person name="Sellstedt A."/>
            <person name="Tavares F."/>
            <person name="Tomkins J.P."/>
            <person name="Vallenet D."/>
            <person name="Valverde C."/>
            <person name="Wall L.G."/>
            <person name="Wang Y."/>
            <person name="Medigue C."/>
            <person name="Benson D.R."/>
        </authorList>
    </citation>
    <scope>NUCLEOTIDE SEQUENCE [LARGE SCALE GENOMIC DNA]</scope>
    <source>
        <strain evidence="3">DSM 45818 / CECT 9043 / CcI3</strain>
    </source>
</reference>
<evidence type="ECO:0008006" key="4">
    <source>
        <dbReference type="Google" id="ProtNLM"/>
    </source>
</evidence>
<evidence type="ECO:0000313" key="2">
    <source>
        <dbReference type="EMBL" id="ABD12100.1"/>
    </source>
</evidence>
<dbReference type="RefSeq" id="WP_011437130.1">
    <property type="nucleotide sequence ID" value="NC_007777.1"/>
</dbReference>
<proteinExistence type="predicted"/>
<dbReference type="Proteomes" id="UP000001937">
    <property type="component" value="Chromosome"/>
</dbReference>
<feature type="compositionally biased region" description="Low complexity" evidence="1">
    <location>
        <begin position="258"/>
        <end position="274"/>
    </location>
</feature>
<dbReference type="HOGENOM" id="CLU_062798_0_0_11"/>
<protein>
    <recommendedName>
        <fullName evidence="4">Guanylate cyclase domain-containing protein</fullName>
    </recommendedName>
</protein>
<feature type="region of interest" description="Disordered" evidence="1">
    <location>
        <begin position="232"/>
        <end position="374"/>
    </location>
</feature>
<feature type="compositionally biased region" description="Low complexity" evidence="1">
    <location>
        <begin position="232"/>
        <end position="241"/>
    </location>
</feature>
<evidence type="ECO:0000313" key="3">
    <source>
        <dbReference type="Proteomes" id="UP000001937"/>
    </source>
</evidence>
<sequence length="374" mass="39879">MASTPVHGGTDSMAMPPYRALLVVDIKDFSGYPGRWHEDMTRAVPDILTGAFARSGWSESPSMERFSDTTGDGYVLGFEPSMLPLLVHPFLDNLQQELEYRNKVAPVAPAAADRTLRMRVSLHVGSTTDSGTNRLGDGSGAARIALHRQLDAAAVRHLLEESNPRTTLVAAILSSRAYEDAVLSGYSGLDDSLFVKAPVEVKTYRDEAYLYVPRPSGGLLHRGFRVPEVPAAPSRAAAEASTPSDRSRADLGQSGATRNISGIRNIGGISNVGGSVFGDNRPQTHVGIGDINTASGPIRTTRRDTHAPRGDQQIGPRTEHHGPEHYGQGHQFAAPLDRPNFGDSNFTQGSPTTAPDPGAVDEKGTSGVEGAHDD</sequence>
<dbReference type="OrthoDB" id="3424167at2"/>
<feature type="compositionally biased region" description="Basic and acidic residues" evidence="1">
    <location>
        <begin position="360"/>
        <end position="374"/>
    </location>
</feature>
<dbReference type="eggNOG" id="COG2114">
    <property type="taxonomic scope" value="Bacteria"/>
</dbReference>
<name>Q2J9E2_FRACC</name>
<dbReference type="STRING" id="106370.Francci3_2740"/>